<evidence type="ECO:0000313" key="2">
    <source>
        <dbReference type="EMBL" id="CAK9025432.1"/>
    </source>
</evidence>
<accession>A0ABP0KHB8</accession>
<name>A0ABP0KHB8_9DINO</name>
<feature type="chain" id="PRO_5046374284" evidence="1">
    <location>
        <begin position="18"/>
        <end position="263"/>
    </location>
</feature>
<gene>
    <name evidence="2" type="ORF">SCF082_LOCUS17081</name>
</gene>
<proteinExistence type="predicted"/>
<comment type="caution">
    <text evidence="2">The sequence shown here is derived from an EMBL/GenBank/DDBJ whole genome shotgun (WGS) entry which is preliminary data.</text>
</comment>
<evidence type="ECO:0000256" key="1">
    <source>
        <dbReference type="SAM" id="SignalP"/>
    </source>
</evidence>
<reference evidence="2 3" key="1">
    <citation type="submission" date="2024-02" db="EMBL/GenBank/DDBJ databases">
        <authorList>
            <person name="Chen Y."/>
            <person name="Shah S."/>
            <person name="Dougan E. K."/>
            <person name="Thang M."/>
            <person name="Chan C."/>
        </authorList>
    </citation>
    <scope>NUCLEOTIDE SEQUENCE [LARGE SCALE GENOMIC DNA]</scope>
</reference>
<sequence length="263" mass="28346">MVRRCGLLTFAILAVFAIFTKESWLNFTGQPAEATRGAHLLRRAQGAEGGYSYDPLTWALDITVPDEQTKQAVELCDLNAIWPSAAGSLDREDFRQRMRGRGATSDRAIDSVFNAFTGGTYLITRRDEAQELLQACRAGGKAETGPLGPGLLSVISMAKAALALVQPLHNKPLKAHGLVTLAQSYEHAQKGDHMMRAARAAVEAYRQLADKRGEAKALHFVAAAAGLNNDLNEAVRSSSQACALYHELQLHALEAPAGHLSVS</sequence>
<organism evidence="2 3">
    <name type="scientific">Durusdinium trenchii</name>
    <dbReference type="NCBI Taxonomy" id="1381693"/>
    <lineage>
        <taxon>Eukaryota</taxon>
        <taxon>Sar</taxon>
        <taxon>Alveolata</taxon>
        <taxon>Dinophyceae</taxon>
        <taxon>Suessiales</taxon>
        <taxon>Symbiodiniaceae</taxon>
        <taxon>Durusdinium</taxon>
    </lineage>
</organism>
<dbReference type="InterPro" id="IPR011990">
    <property type="entry name" value="TPR-like_helical_dom_sf"/>
</dbReference>
<dbReference type="Proteomes" id="UP001642464">
    <property type="component" value="Unassembled WGS sequence"/>
</dbReference>
<protein>
    <submittedName>
        <fullName evidence="2">Uncharacterized protein</fullName>
    </submittedName>
</protein>
<dbReference type="Gene3D" id="1.25.40.10">
    <property type="entry name" value="Tetratricopeptide repeat domain"/>
    <property type="match status" value="1"/>
</dbReference>
<keyword evidence="1" id="KW-0732">Signal</keyword>
<keyword evidence="3" id="KW-1185">Reference proteome</keyword>
<dbReference type="EMBL" id="CAXAMM010011170">
    <property type="protein sequence ID" value="CAK9025432.1"/>
    <property type="molecule type" value="Genomic_DNA"/>
</dbReference>
<evidence type="ECO:0000313" key="3">
    <source>
        <dbReference type="Proteomes" id="UP001642464"/>
    </source>
</evidence>
<feature type="signal peptide" evidence="1">
    <location>
        <begin position="1"/>
        <end position="17"/>
    </location>
</feature>